<sequence length="351" mass="38090">MRIRPLMLIVSSVALGCSSAESNNGGGPGGGPPPMPVEVAPAVRDTVVDAIFVTGGIEAVQSIELRPEVDGRIVDILVREGTEVRAGTPLFKIDDAEIRAQVDRLKAERDLAHQALERTRRLIEQNASSEADLEEAESNYRVAEAQLELQQLRLERTVVRAPFSGLVGERFVSLGDYVTSSTRLVTLQTVDPQRAVFQVPERYANKLALDQRVTFTVAALPDTQFAGAVDFVDPVVQLPARTITVKARVPNPRRQLKSGMFLEARLATEVRPEAIVVPEDAVLPLQGSTFIWVVTEDNTATRRQVNLGVRIPGFVEVLSGVEAGERVVVGGLERLSEGAPVAPTPVERDPD</sequence>
<dbReference type="GO" id="GO:1990281">
    <property type="term" value="C:efflux pump complex"/>
    <property type="evidence" value="ECO:0007669"/>
    <property type="project" value="TreeGrafter"/>
</dbReference>
<proteinExistence type="inferred from homology"/>
<feature type="domain" description="Multidrug resistance protein MdtA-like barrel-sandwich hybrid" evidence="3">
    <location>
        <begin position="63"/>
        <end position="183"/>
    </location>
</feature>
<dbReference type="Pfam" id="PF25954">
    <property type="entry name" value="Beta-barrel_RND_2"/>
    <property type="match status" value="1"/>
</dbReference>
<evidence type="ECO:0000259" key="5">
    <source>
        <dbReference type="Pfam" id="PF25989"/>
    </source>
</evidence>
<dbReference type="NCBIfam" id="TIGR01730">
    <property type="entry name" value="RND_mfp"/>
    <property type="match status" value="1"/>
</dbReference>
<dbReference type="InterPro" id="IPR058625">
    <property type="entry name" value="MdtA-like_BSH"/>
</dbReference>
<feature type="domain" description="YknX-like C-terminal permuted SH3-like" evidence="5">
    <location>
        <begin position="274"/>
        <end position="342"/>
    </location>
</feature>
<dbReference type="FunFam" id="2.40.30.170:FF:000010">
    <property type="entry name" value="Efflux RND transporter periplasmic adaptor subunit"/>
    <property type="match status" value="1"/>
</dbReference>
<dbReference type="SUPFAM" id="SSF111369">
    <property type="entry name" value="HlyD-like secretion proteins"/>
    <property type="match status" value="1"/>
</dbReference>
<accession>A0AAE5CAM3</accession>
<evidence type="ECO:0000256" key="2">
    <source>
        <dbReference type="SAM" id="Coils"/>
    </source>
</evidence>
<dbReference type="InterPro" id="IPR058792">
    <property type="entry name" value="Beta-barrel_RND_2"/>
</dbReference>
<dbReference type="InterPro" id="IPR058637">
    <property type="entry name" value="YknX-like_C"/>
</dbReference>
<evidence type="ECO:0000259" key="4">
    <source>
        <dbReference type="Pfam" id="PF25954"/>
    </source>
</evidence>
<dbReference type="Pfam" id="PF25989">
    <property type="entry name" value="YknX_C"/>
    <property type="match status" value="1"/>
</dbReference>
<comment type="caution">
    <text evidence="6">The sequence shown here is derived from an EMBL/GenBank/DDBJ whole genome shotgun (WGS) entry which is preliminary data.</text>
</comment>
<dbReference type="EMBL" id="JAACAK010000002">
    <property type="protein sequence ID" value="NIR73503.1"/>
    <property type="molecule type" value="Genomic_DNA"/>
</dbReference>
<dbReference type="Proteomes" id="UP000702544">
    <property type="component" value="Unassembled WGS sequence"/>
</dbReference>
<dbReference type="PANTHER" id="PTHR30469:SF15">
    <property type="entry name" value="HLYD FAMILY OF SECRETION PROTEINS"/>
    <property type="match status" value="1"/>
</dbReference>
<name>A0AAE5CAM3_9BACT</name>
<dbReference type="Gene3D" id="2.40.420.20">
    <property type="match status" value="1"/>
</dbReference>
<keyword evidence="2" id="KW-0175">Coiled coil</keyword>
<organism evidence="6 7">
    <name type="scientific">Candidatus Kutchimonas denitrificans</name>
    <dbReference type="NCBI Taxonomy" id="3056748"/>
    <lineage>
        <taxon>Bacteria</taxon>
        <taxon>Pseudomonadati</taxon>
        <taxon>Gemmatimonadota</taxon>
        <taxon>Gemmatimonadia</taxon>
        <taxon>Candidatus Palauibacterales</taxon>
        <taxon>Candidatus Palauibacteraceae</taxon>
        <taxon>Candidatus Kutchimonas</taxon>
    </lineage>
</organism>
<dbReference type="AlphaFoldDB" id="A0AAE5CAM3"/>
<evidence type="ECO:0000313" key="7">
    <source>
        <dbReference type="Proteomes" id="UP000702544"/>
    </source>
</evidence>
<protein>
    <submittedName>
        <fullName evidence="6">Efflux RND transporter periplasmic adaptor subunit</fullName>
    </submittedName>
</protein>
<gene>
    <name evidence="6" type="ORF">GWO12_00075</name>
</gene>
<dbReference type="PROSITE" id="PS51257">
    <property type="entry name" value="PROKAR_LIPOPROTEIN"/>
    <property type="match status" value="1"/>
</dbReference>
<dbReference type="GO" id="GO:0015562">
    <property type="term" value="F:efflux transmembrane transporter activity"/>
    <property type="evidence" value="ECO:0007669"/>
    <property type="project" value="TreeGrafter"/>
</dbReference>
<feature type="coiled-coil region" evidence="2">
    <location>
        <begin position="102"/>
        <end position="153"/>
    </location>
</feature>
<dbReference type="Gene3D" id="1.10.287.470">
    <property type="entry name" value="Helix hairpin bin"/>
    <property type="match status" value="1"/>
</dbReference>
<dbReference type="Gene3D" id="2.40.50.100">
    <property type="match status" value="1"/>
</dbReference>
<dbReference type="InterPro" id="IPR006143">
    <property type="entry name" value="RND_pump_MFP"/>
</dbReference>
<evidence type="ECO:0000256" key="1">
    <source>
        <dbReference type="ARBA" id="ARBA00009477"/>
    </source>
</evidence>
<reference evidence="6 7" key="1">
    <citation type="submission" date="2020-01" db="EMBL/GenBank/DDBJ databases">
        <title>Genomes assembled from Gulf of Kutch pelagic sediment metagenomes.</title>
        <authorList>
            <person name="Chandrashekar M."/>
            <person name="Mahajan M.S."/>
            <person name="Dave K.J."/>
            <person name="Vatsa P."/>
            <person name="Nathani N.M."/>
        </authorList>
    </citation>
    <scope>NUCLEOTIDE SEQUENCE [LARGE SCALE GENOMIC DNA]</scope>
    <source>
        <strain evidence="6">KS3-K002</strain>
    </source>
</reference>
<evidence type="ECO:0000313" key="6">
    <source>
        <dbReference type="EMBL" id="NIR73503.1"/>
    </source>
</evidence>
<dbReference type="PANTHER" id="PTHR30469">
    <property type="entry name" value="MULTIDRUG RESISTANCE PROTEIN MDTA"/>
    <property type="match status" value="1"/>
</dbReference>
<dbReference type="Gene3D" id="2.40.30.170">
    <property type="match status" value="1"/>
</dbReference>
<feature type="domain" description="CusB-like beta-barrel" evidence="4">
    <location>
        <begin position="197"/>
        <end position="269"/>
    </location>
</feature>
<comment type="similarity">
    <text evidence="1">Belongs to the membrane fusion protein (MFP) (TC 8.A.1) family.</text>
</comment>
<dbReference type="Pfam" id="PF25917">
    <property type="entry name" value="BSH_RND"/>
    <property type="match status" value="1"/>
</dbReference>
<evidence type="ECO:0000259" key="3">
    <source>
        <dbReference type="Pfam" id="PF25917"/>
    </source>
</evidence>